<dbReference type="AlphaFoldDB" id="Q31HU5"/>
<dbReference type="STRING" id="317025.Tcr_0682"/>
<dbReference type="HOGENOM" id="CLU_067025_0_0_6"/>
<name>Q31HU5_HYDCU</name>
<dbReference type="InterPro" id="IPR005564">
    <property type="entry name" value="Major_capsid_GpE"/>
</dbReference>
<organism evidence="1">
    <name type="scientific">Hydrogenovibrio crunogenus (strain DSM 25203 / XCL-2)</name>
    <name type="common">Thiomicrospira crunogena</name>
    <dbReference type="NCBI Taxonomy" id="317025"/>
    <lineage>
        <taxon>Bacteria</taxon>
        <taxon>Pseudomonadati</taxon>
        <taxon>Pseudomonadota</taxon>
        <taxon>Gammaproteobacteria</taxon>
        <taxon>Thiotrichales</taxon>
        <taxon>Piscirickettsiaceae</taxon>
        <taxon>Hydrogenovibrio</taxon>
    </lineage>
</organism>
<dbReference type="OrthoDB" id="6388191at2"/>
<accession>Q31HU5</accession>
<reference evidence="1" key="1">
    <citation type="submission" date="2006-07" db="EMBL/GenBank/DDBJ databases">
        <title>Complete sequence of Thiomicrospira crunogena XCL-2.</title>
        <authorList>
            <consortium name="US DOE Joint Genome Institute"/>
            <person name="Copeland A."/>
            <person name="Lucas S."/>
            <person name="Lapidus A."/>
            <person name="Barry K."/>
            <person name="Detter J.C."/>
            <person name="Glavina del Rio T."/>
            <person name="Hammon N."/>
            <person name="Israni S."/>
            <person name="Dalin E."/>
            <person name="Tice H."/>
            <person name="Pitluck S."/>
            <person name="Chain P."/>
            <person name="Malfatti S."/>
            <person name="Shin M."/>
            <person name="Vergez L."/>
            <person name="Schmutz J."/>
            <person name="Larimer F."/>
            <person name="Land M."/>
            <person name="Hauser L."/>
            <person name="Kyrpides N."/>
            <person name="Lykidis A."/>
            <person name="Scott K.M."/>
            <person name="Sievert S."/>
            <person name="Kerfeld C."/>
            <person name="Freyermuth S."/>
            <person name="Dobrinski K."/>
            <person name="Boller A."/>
            <person name="Fitzpatrick K."/>
            <person name="Thoma P."/>
            <person name="Moore J."/>
            <person name="Richardson P."/>
        </authorList>
    </citation>
    <scope>NUCLEOTIDE SEQUENCE</scope>
    <source>
        <strain evidence="1">XCL-2</strain>
    </source>
</reference>
<protein>
    <recommendedName>
        <fullName evidence="2">Phage major capsid protein E</fullName>
    </recommendedName>
</protein>
<proteinExistence type="predicted"/>
<dbReference type="Pfam" id="PF03864">
    <property type="entry name" value="Phage_cap_E"/>
    <property type="match status" value="1"/>
</dbReference>
<sequence>MPTLDVFNNDAFSVLSLTASVNEMDQLPTKLGDEGLFEEDGVTTTTIQVEKKGDNLKLVTAKERGQTGQTSSNNKRNMVPFNLVHLPQPDSILADSIQNIRSFGSESEVESVMGVVNTKLLELKRNNDATLEWQRMGAIKGKILDADGTTVLEDIYSRFGVSQPTKTIAVQTDGTKIRQLVNEAKTAASKKLGGVVVSQWRAKCAPDFFNSMIENVEVKAAYDRWMNGEGLRSDMQDGFMYAGVFWEPYDAIVDGKAFIASGEAYLYPVGVPDMFITRFGPADYMETVNTKGLPYYAKTERMKFDKGIDIEVQSNTLSLCTRPSAVTKIKTA</sequence>
<gene>
    <name evidence="1" type="ordered locus">Tcr_0682</name>
</gene>
<evidence type="ECO:0008006" key="2">
    <source>
        <dbReference type="Google" id="ProtNLM"/>
    </source>
</evidence>
<dbReference type="eggNOG" id="ENOG502Z7JG">
    <property type="taxonomic scope" value="Bacteria"/>
</dbReference>
<dbReference type="KEGG" id="tcx:Tcr_0682"/>
<dbReference type="EMBL" id="CP000109">
    <property type="protein sequence ID" value="ABB41278.1"/>
    <property type="molecule type" value="Genomic_DNA"/>
</dbReference>
<evidence type="ECO:0000313" key="1">
    <source>
        <dbReference type="EMBL" id="ABB41278.1"/>
    </source>
</evidence>